<dbReference type="EMBL" id="HACM01004943">
    <property type="protein sequence ID" value="CRZ05385.1"/>
    <property type="molecule type" value="Transcribed_RNA"/>
</dbReference>
<sequence>QAGVIALLDRPGPVQTWGDHTHVDMSSSIPPLISLCKQGEIPAVMALLANCPNPPESLLDMAYLASVEQGHSSLLPHLAPFLSTPVPHLHRRGEPAIAMAARLG</sequence>
<feature type="non-terminal residue" evidence="1">
    <location>
        <position position="104"/>
    </location>
</feature>
<dbReference type="AlphaFoldDB" id="A0A0H5QU16"/>
<reference evidence="1" key="1">
    <citation type="submission" date="2015-04" db="EMBL/GenBank/DDBJ databases">
        <title>The genome sequence of the plant pathogenic Rhizarian Plasmodiophora brassicae reveals insights in its biotrophic life cycle and the origin of chitin synthesis.</title>
        <authorList>
            <person name="Schwelm A."/>
            <person name="Fogelqvist J."/>
            <person name="Knaust A."/>
            <person name="Julke S."/>
            <person name="Lilja T."/>
            <person name="Dhandapani V."/>
            <person name="Bonilla-Rosso G."/>
            <person name="Karlsson M."/>
            <person name="Shevchenko A."/>
            <person name="Choi S.R."/>
            <person name="Kim H.G."/>
            <person name="Park J.Y."/>
            <person name="Lim Y.P."/>
            <person name="Ludwig-Muller J."/>
            <person name="Dixelius C."/>
        </authorList>
    </citation>
    <scope>NUCLEOTIDE SEQUENCE</scope>
    <source>
        <tissue evidence="1">Potato root galls</tissue>
    </source>
</reference>
<accession>A0A0H5QU16</accession>
<protein>
    <submittedName>
        <fullName evidence="1">Uncharacterized protein</fullName>
    </submittedName>
</protein>
<proteinExistence type="predicted"/>
<name>A0A0H5QU16_9EUKA</name>
<feature type="non-terminal residue" evidence="1">
    <location>
        <position position="1"/>
    </location>
</feature>
<evidence type="ECO:0000313" key="1">
    <source>
        <dbReference type="EMBL" id="CRZ05385.1"/>
    </source>
</evidence>
<organism evidence="1">
    <name type="scientific">Spongospora subterranea</name>
    <dbReference type="NCBI Taxonomy" id="70186"/>
    <lineage>
        <taxon>Eukaryota</taxon>
        <taxon>Sar</taxon>
        <taxon>Rhizaria</taxon>
        <taxon>Endomyxa</taxon>
        <taxon>Phytomyxea</taxon>
        <taxon>Plasmodiophorida</taxon>
        <taxon>Plasmodiophoridae</taxon>
        <taxon>Spongospora</taxon>
    </lineage>
</organism>